<feature type="domain" description="Dipeptidylpeptidase IV N-terminal" evidence="1">
    <location>
        <begin position="57"/>
        <end position="109"/>
    </location>
</feature>
<dbReference type="Pfam" id="PF00930">
    <property type="entry name" value="DPPIV_N"/>
    <property type="match status" value="1"/>
</dbReference>
<dbReference type="Proteomes" id="UP000027936">
    <property type="component" value="Unassembled WGS sequence"/>
</dbReference>
<dbReference type="PROSITE" id="PS51257">
    <property type="entry name" value="PROKAR_LIPOPROTEIN"/>
    <property type="match status" value="1"/>
</dbReference>
<organism evidence="2 3">
    <name type="scientific">Schinkia azotoformans MEV2011</name>
    <dbReference type="NCBI Taxonomy" id="1348973"/>
    <lineage>
        <taxon>Bacteria</taxon>
        <taxon>Bacillati</taxon>
        <taxon>Bacillota</taxon>
        <taxon>Bacilli</taxon>
        <taxon>Bacillales</taxon>
        <taxon>Bacillaceae</taxon>
        <taxon>Calidifontibacillus/Schinkia group</taxon>
        <taxon>Schinkia</taxon>
    </lineage>
</organism>
<reference evidence="2 3" key="1">
    <citation type="submission" date="2014-04" db="EMBL/GenBank/DDBJ databases">
        <title>Draft genome sequence of Bacillus azotoformans MEV2011, a (co-) denitrifying strain unable to grow in the presence of oxygen.</title>
        <authorList>
            <person name="Nielsen M."/>
            <person name="Schreiber L."/>
            <person name="Finster K."/>
            <person name="Schramm A."/>
        </authorList>
    </citation>
    <scope>NUCLEOTIDE SEQUENCE [LARGE SCALE GENOMIC DNA]</scope>
    <source>
        <strain evidence="2 3">MEV2011</strain>
    </source>
</reference>
<accession>A0A072NIX7</accession>
<dbReference type="PATRIC" id="fig|1348973.3.peg.3080"/>
<evidence type="ECO:0000313" key="3">
    <source>
        <dbReference type="Proteomes" id="UP000027936"/>
    </source>
</evidence>
<dbReference type="RefSeq" id="WP_035196675.1">
    <property type="nucleotide sequence ID" value="NZ_JJRY01000013.1"/>
</dbReference>
<dbReference type="OrthoDB" id="108903at2"/>
<dbReference type="InterPro" id="IPR002469">
    <property type="entry name" value="Peptidase_S9B_N"/>
</dbReference>
<evidence type="ECO:0000313" key="2">
    <source>
        <dbReference type="EMBL" id="KEF37619.1"/>
    </source>
</evidence>
<name>A0A072NIX7_SCHAZ</name>
<dbReference type="InterPro" id="IPR011042">
    <property type="entry name" value="6-blade_b-propeller_TolB-like"/>
</dbReference>
<dbReference type="GO" id="GO:0006508">
    <property type="term" value="P:proteolysis"/>
    <property type="evidence" value="ECO:0007669"/>
    <property type="project" value="InterPro"/>
</dbReference>
<protein>
    <submittedName>
        <fullName evidence="2">Dipeptidyl peptidase IV (DPP IV) N-terminal region</fullName>
    </submittedName>
</protein>
<dbReference type="AlphaFoldDB" id="A0A072NIX7"/>
<sequence length="213" mass="24519">MVKGKFIVLLFVCFIILGGCNSMFGGNTYPDHYPAGDSKEGGPFPGTDFKNKEIIKKLNLQNLSKEKGVHSYPRWSPDGEKLALYYQDNIWTIHMTKGKWEQWTKEGKIGIEPLSWRDNEQIYYANWSSGHYGDWSDGNLSLINLVDKTDKIMLEGFHIINEISVNQQNPSQMLLEINPKNKKGKEQYLFDLDKNSKERVFLNGFYSKLSHDG</sequence>
<dbReference type="EMBL" id="JJRY01000013">
    <property type="protein sequence ID" value="KEF37619.1"/>
    <property type="molecule type" value="Genomic_DNA"/>
</dbReference>
<dbReference type="SUPFAM" id="SSF69304">
    <property type="entry name" value="Tricorn protease N-terminal domain"/>
    <property type="match status" value="1"/>
</dbReference>
<proteinExistence type="predicted"/>
<gene>
    <name evidence="2" type="ORF">M670_03201</name>
</gene>
<comment type="caution">
    <text evidence="2">The sequence shown here is derived from an EMBL/GenBank/DDBJ whole genome shotgun (WGS) entry which is preliminary data.</text>
</comment>
<evidence type="ECO:0000259" key="1">
    <source>
        <dbReference type="Pfam" id="PF00930"/>
    </source>
</evidence>
<dbReference type="Gene3D" id="2.120.10.30">
    <property type="entry name" value="TolB, C-terminal domain"/>
    <property type="match status" value="1"/>
</dbReference>